<dbReference type="AlphaFoldDB" id="A0A834MBW8"/>
<dbReference type="Gene3D" id="6.10.250.1820">
    <property type="match status" value="1"/>
</dbReference>
<feature type="region of interest" description="Disordered" evidence="4">
    <location>
        <begin position="121"/>
        <end position="182"/>
    </location>
</feature>
<evidence type="ECO:0000256" key="4">
    <source>
        <dbReference type="SAM" id="MobiDB-lite"/>
    </source>
</evidence>
<dbReference type="PANTHER" id="PTHR24179:SF21">
    <property type="entry name" value="MYOSIN BINDING SUBUNIT, ISOFORM O"/>
    <property type="match status" value="1"/>
</dbReference>
<protein>
    <recommendedName>
        <fullName evidence="5">cGMP-dependent protein kinase interacting domain-containing protein</fullName>
    </recommendedName>
</protein>
<feature type="compositionally biased region" description="Basic and acidic residues" evidence="4">
    <location>
        <begin position="129"/>
        <end position="149"/>
    </location>
</feature>
<keyword evidence="3" id="KW-0175">Coiled coil</keyword>
<feature type="coiled-coil region" evidence="3">
    <location>
        <begin position="204"/>
        <end position="299"/>
    </location>
</feature>
<name>A0A834MBW8_RHYFE</name>
<dbReference type="GO" id="GO:0019901">
    <property type="term" value="F:protein kinase binding"/>
    <property type="evidence" value="ECO:0007669"/>
    <property type="project" value="InterPro"/>
</dbReference>
<evidence type="ECO:0000256" key="1">
    <source>
        <dbReference type="ARBA" id="ARBA00022473"/>
    </source>
</evidence>
<accession>A0A834MBW8</accession>
<dbReference type="InterPro" id="IPR051226">
    <property type="entry name" value="PP1_Regulatory_Subunit"/>
</dbReference>
<reference evidence="6" key="1">
    <citation type="submission" date="2020-08" db="EMBL/GenBank/DDBJ databases">
        <title>Genome sequencing and assembly of the red palm weevil Rhynchophorus ferrugineus.</title>
        <authorList>
            <person name="Dias G.B."/>
            <person name="Bergman C.M."/>
            <person name="Manee M."/>
        </authorList>
    </citation>
    <scope>NUCLEOTIDE SEQUENCE</scope>
    <source>
        <strain evidence="6">AA-2017</strain>
        <tissue evidence="6">Whole larva</tissue>
    </source>
</reference>
<evidence type="ECO:0000256" key="2">
    <source>
        <dbReference type="ARBA" id="ARBA00022737"/>
    </source>
</evidence>
<feature type="compositionally biased region" description="Low complexity" evidence="4">
    <location>
        <begin position="22"/>
        <end position="35"/>
    </location>
</feature>
<keyword evidence="7" id="KW-1185">Reference proteome</keyword>
<proteinExistence type="predicted"/>
<comment type="caution">
    <text evidence="6">The sequence shown here is derived from an EMBL/GenBank/DDBJ whole genome shotgun (WGS) entry which is preliminary data.</text>
</comment>
<dbReference type="Proteomes" id="UP000625711">
    <property type="component" value="Unassembled WGS sequence"/>
</dbReference>
<dbReference type="OrthoDB" id="539213at2759"/>
<dbReference type="PANTHER" id="PTHR24179">
    <property type="entry name" value="PROTEIN PHOSPHATASE 1 REGULATORY SUBUNIT 12"/>
    <property type="match status" value="1"/>
</dbReference>
<dbReference type="GO" id="GO:0004857">
    <property type="term" value="F:enzyme inhibitor activity"/>
    <property type="evidence" value="ECO:0007669"/>
    <property type="project" value="TreeGrafter"/>
</dbReference>
<dbReference type="Pfam" id="PF15898">
    <property type="entry name" value="PRKG1_interact"/>
    <property type="match status" value="1"/>
</dbReference>
<feature type="compositionally biased region" description="Low complexity" evidence="4">
    <location>
        <begin position="150"/>
        <end position="168"/>
    </location>
</feature>
<evidence type="ECO:0000313" key="6">
    <source>
        <dbReference type="EMBL" id="KAF7274260.1"/>
    </source>
</evidence>
<dbReference type="InterPro" id="IPR031775">
    <property type="entry name" value="PRKG1_interact"/>
</dbReference>
<feature type="compositionally biased region" description="Low complexity" evidence="4">
    <location>
        <begin position="47"/>
        <end position="63"/>
    </location>
</feature>
<evidence type="ECO:0000256" key="3">
    <source>
        <dbReference type="SAM" id="Coils"/>
    </source>
</evidence>
<organism evidence="6 7">
    <name type="scientific">Rhynchophorus ferrugineus</name>
    <name type="common">Red palm weevil</name>
    <name type="synonym">Curculio ferrugineus</name>
    <dbReference type="NCBI Taxonomy" id="354439"/>
    <lineage>
        <taxon>Eukaryota</taxon>
        <taxon>Metazoa</taxon>
        <taxon>Ecdysozoa</taxon>
        <taxon>Arthropoda</taxon>
        <taxon>Hexapoda</taxon>
        <taxon>Insecta</taxon>
        <taxon>Pterygota</taxon>
        <taxon>Neoptera</taxon>
        <taxon>Endopterygota</taxon>
        <taxon>Coleoptera</taxon>
        <taxon>Polyphaga</taxon>
        <taxon>Cucujiformia</taxon>
        <taxon>Curculionidae</taxon>
        <taxon>Dryophthorinae</taxon>
        <taxon>Rhynchophorus</taxon>
    </lineage>
</organism>
<evidence type="ECO:0000259" key="5">
    <source>
        <dbReference type="Pfam" id="PF15898"/>
    </source>
</evidence>
<sequence>MSTFHHTPRSKQPVPPVRHRSSSAARVGSSSYGSRPRSVGYYGANTNPYSGSNAYSSPYSNGSSYSSLNSYNPSYGSSYQSPYFPNGYRGASGAGGYASLTIPAKALSNVKTLTQNYPKSYENNYLKSDNGRRSRRDISRGSSYRERSASRSMGSLPGSGMGPRSMSLTSLNSEGYFSGSERSSRSRISSLADIRNENGEIDYKKLYEDQLVENERLKDKLRKTDEELRDTKQTLEKINVVTSKNSLSELEKRERRAIERKLSEMEEELKQLQKLKAENERLRADNRSLTRVINKLTNAAKQ</sequence>
<feature type="domain" description="cGMP-dependent protein kinase interacting" evidence="5">
    <location>
        <begin position="202"/>
        <end position="297"/>
    </location>
</feature>
<keyword evidence="2" id="KW-0677">Repeat</keyword>
<gene>
    <name evidence="6" type="ORF">GWI33_013072</name>
</gene>
<feature type="region of interest" description="Disordered" evidence="4">
    <location>
        <begin position="1"/>
        <end position="63"/>
    </location>
</feature>
<dbReference type="GO" id="GO:0019208">
    <property type="term" value="F:phosphatase regulator activity"/>
    <property type="evidence" value="ECO:0007669"/>
    <property type="project" value="TreeGrafter"/>
</dbReference>
<dbReference type="EMBL" id="JAACXV010012977">
    <property type="protein sequence ID" value="KAF7274260.1"/>
    <property type="molecule type" value="Genomic_DNA"/>
</dbReference>
<keyword evidence="1" id="KW-0217">Developmental protein</keyword>
<dbReference type="GO" id="GO:0005737">
    <property type="term" value="C:cytoplasm"/>
    <property type="evidence" value="ECO:0007669"/>
    <property type="project" value="TreeGrafter"/>
</dbReference>
<evidence type="ECO:0000313" key="7">
    <source>
        <dbReference type="Proteomes" id="UP000625711"/>
    </source>
</evidence>